<reference evidence="20 21" key="2">
    <citation type="submission" date="2018-11" db="EMBL/GenBank/DDBJ databases">
        <authorList>
            <consortium name="Pathogen Informatics"/>
        </authorList>
    </citation>
    <scope>NUCLEOTIDE SEQUENCE [LARGE SCALE GENOMIC DNA]</scope>
</reference>
<protein>
    <recommendedName>
        <fullName evidence="6">Protein CASC3</fullName>
    </recommendedName>
</protein>
<keyword evidence="7" id="KW-0813">Transport</keyword>
<keyword evidence="11" id="KW-0509">mRNA transport</keyword>
<comment type="subcellular location">
    <subcellularLocation>
        <location evidence="2">Cell projection</location>
        <location evidence="2">Dendrite</location>
    </subcellularLocation>
    <subcellularLocation>
        <location evidence="1">Cytoplasm</location>
        <location evidence="1">Stress granule</location>
    </subcellularLocation>
    <subcellularLocation>
        <location evidence="4">Cytoplasm</location>
        <location evidence="4">Perinuclear region</location>
    </subcellularLocation>
    <subcellularLocation>
        <location evidence="3">Nucleus speckle</location>
    </subcellularLocation>
</comment>
<feature type="compositionally biased region" description="Acidic residues" evidence="18">
    <location>
        <begin position="196"/>
        <end position="218"/>
    </location>
</feature>
<keyword evidence="9" id="KW-0507">mRNA processing</keyword>
<dbReference type="GO" id="GO:0016607">
    <property type="term" value="C:nuclear speck"/>
    <property type="evidence" value="ECO:0007669"/>
    <property type="project" value="UniProtKB-SubCell"/>
</dbReference>
<evidence type="ECO:0000256" key="4">
    <source>
        <dbReference type="ARBA" id="ARBA00004556"/>
    </source>
</evidence>
<keyword evidence="8" id="KW-0963">Cytoplasm</keyword>
<dbReference type="EMBL" id="UYRR01031218">
    <property type="protein sequence ID" value="VDK47752.1"/>
    <property type="molecule type" value="Genomic_DNA"/>
</dbReference>
<dbReference type="GO" id="GO:0010494">
    <property type="term" value="C:cytoplasmic stress granule"/>
    <property type="evidence" value="ECO:0007669"/>
    <property type="project" value="UniProtKB-SubCell"/>
</dbReference>
<evidence type="ECO:0000256" key="18">
    <source>
        <dbReference type="SAM" id="MobiDB-lite"/>
    </source>
</evidence>
<feature type="compositionally biased region" description="Low complexity" evidence="18">
    <location>
        <begin position="502"/>
        <end position="518"/>
    </location>
</feature>
<keyword evidence="15" id="KW-0508">mRNA splicing</keyword>
<evidence type="ECO:0000256" key="11">
    <source>
        <dbReference type="ARBA" id="ARBA00022816"/>
    </source>
</evidence>
<feature type="region of interest" description="Disordered" evidence="18">
    <location>
        <begin position="35"/>
        <end position="231"/>
    </location>
</feature>
<evidence type="ECO:0000256" key="12">
    <source>
        <dbReference type="ARBA" id="ARBA00022845"/>
    </source>
</evidence>
<dbReference type="WBParaSite" id="ASIM_0001314401-mRNA-1">
    <property type="protein sequence ID" value="ASIM_0001314401-mRNA-1"/>
    <property type="gene ID" value="ASIM_0001314401"/>
</dbReference>
<feature type="compositionally biased region" description="Basic and acidic residues" evidence="18">
    <location>
        <begin position="160"/>
        <end position="189"/>
    </location>
</feature>
<keyword evidence="16" id="KW-0539">Nucleus</keyword>
<comment type="similarity">
    <text evidence="5">Belongs to the CASC3 family.</text>
</comment>
<evidence type="ECO:0000256" key="15">
    <source>
        <dbReference type="ARBA" id="ARBA00023187"/>
    </source>
</evidence>
<dbReference type="GO" id="GO:0030425">
    <property type="term" value="C:dendrite"/>
    <property type="evidence" value="ECO:0007669"/>
    <property type="project" value="UniProtKB-SubCell"/>
</dbReference>
<evidence type="ECO:0000256" key="6">
    <source>
        <dbReference type="ARBA" id="ARBA00019964"/>
    </source>
</evidence>
<evidence type="ECO:0000256" key="2">
    <source>
        <dbReference type="ARBA" id="ARBA00004279"/>
    </source>
</evidence>
<dbReference type="AlphaFoldDB" id="A0A0M3JXQ5"/>
<evidence type="ECO:0000256" key="9">
    <source>
        <dbReference type="ARBA" id="ARBA00022664"/>
    </source>
</evidence>
<dbReference type="GO" id="GO:0048471">
    <property type="term" value="C:perinuclear region of cytoplasm"/>
    <property type="evidence" value="ECO:0007669"/>
    <property type="project" value="UniProtKB-SubCell"/>
</dbReference>
<evidence type="ECO:0000256" key="3">
    <source>
        <dbReference type="ARBA" id="ARBA00004324"/>
    </source>
</evidence>
<feature type="compositionally biased region" description="Polar residues" evidence="18">
    <location>
        <begin position="558"/>
        <end position="575"/>
    </location>
</feature>
<feature type="compositionally biased region" description="Basic and acidic residues" evidence="18">
    <location>
        <begin position="318"/>
        <end position="327"/>
    </location>
</feature>
<evidence type="ECO:0000313" key="21">
    <source>
        <dbReference type="Proteomes" id="UP000267096"/>
    </source>
</evidence>
<evidence type="ECO:0000256" key="1">
    <source>
        <dbReference type="ARBA" id="ARBA00004210"/>
    </source>
</evidence>
<dbReference type="PANTHER" id="PTHR13434">
    <property type="entry name" value="PROTEIN CASC3"/>
    <property type="match status" value="1"/>
</dbReference>
<evidence type="ECO:0000256" key="17">
    <source>
        <dbReference type="ARBA" id="ARBA00023273"/>
    </source>
</evidence>
<evidence type="ECO:0000256" key="13">
    <source>
        <dbReference type="ARBA" id="ARBA00022884"/>
    </source>
</evidence>
<dbReference type="SMART" id="SM01044">
    <property type="entry name" value="Btz"/>
    <property type="match status" value="1"/>
</dbReference>
<keyword evidence="17" id="KW-0966">Cell projection</keyword>
<dbReference type="OrthoDB" id="657902at2759"/>
<feature type="compositionally biased region" description="Polar residues" evidence="18">
    <location>
        <begin position="345"/>
        <end position="360"/>
    </location>
</feature>
<dbReference type="GO" id="GO:0035145">
    <property type="term" value="C:exon-exon junction complex"/>
    <property type="evidence" value="ECO:0007669"/>
    <property type="project" value="InterPro"/>
</dbReference>
<sequence>MSEGVDLCCDKQVNECGDEQSKKCDGKNEDLNVVQAAEKIDDNHAPEQQVDSPKQDDSSSEGVKIIEKSIETTKKDEDINSNHDENSNESHTQQSGSNVHDESRVEPNEPAVVKTEKNETEKVTGEDERCQSNSASDKKQNELDIVEGDSKSNSVLTEEESQKSVDAEPIKGDKKCDAVKEHVSEEKRTQAICEYSNDDENTISDEEAVDELDDDENVDNPAYIPKTGRYYMHDSRNTDEEHIRDMTRSRADVKWRHDRYDERLQRPKSRRELIMKYGHDIRTTGVTEVDGKTKEGDETITTVKQERRNKTNSAADNRPLRREEHRGRGAYARPVPRGGRRQHDNSMTSPRDSAHSNSQPAARIIRPSHGSVNSDDFSHAHNGEQYMRGAGKHRNVGGRGANQGVQIAPTRAEMAVSGVNRGGGKRYSTQRVATNYLDNANHSSGSRNEWQTSMAPQQIQAQAQAHLTAAPQQQSAMHVLQATAAHQPATVRHHAPPPPAHHLPTSASTPPTALPPSTYHLAPPPPSSDIVYFDPQQQLVRKQNPPQPRAKKRLEIVSPTQSSATNVTDAVTATK</sequence>
<evidence type="ECO:0000256" key="16">
    <source>
        <dbReference type="ARBA" id="ARBA00023242"/>
    </source>
</evidence>
<dbReference type="GO" id="GO:0051028">
    <property type="term" value="P:mRNA transport"/>
    <property type="evidence" value="ECO:0007669"/>
    <property type="project" value="UniProtKB-KW"/>
</dbReference>
<dbReference type="GO" id="GO:0000184">
    <property type="term" value="P:nuclear-transcribed mRNA catabolic process, nonsense-mediated decay"/>
    <property type="evidence" value="ECO:0007669"/>
    <property type="project" value="UniProtKB-KW"/>
</dbReference>
<feature type="compositionally biased region" description="Basic and acidic residues" evidence="18">
    <location>
        <begin position="64"/>
        <end position="88"/>
    </location>
</feature>
<proteinExistence type="inferred from homology"/>
<dbReference type="PANTHER" id="PTHR13434:SF0">
    <property type="entry name" value="PROTEIN CASC3"/>
    <property type="match status" value="1"/>
</dbReference>
<keyword evidence="10" id="KW-0747">Spliceosome</keyword>
<evidence type="ECO:0000313" key="22">
    <source>
        <dbReference type="WBParaSite" id="ASIM_0001314401-mRNA-1"/>
    </source>
</evidence>
<evidence type="ECO:0000256" key="10">
    <source>
        <dbReference type="ARBA" id="ARBA00022728"/>
    </source>
</evidence>
<dbReference type="Pfam" id="PF09405">
    <property type="entry name" value="Btz"/>
    <property type="match status" value="1"/>
</dbReference>
<dbReference type="GO" id="GO:0008380">
    <property type="term" value="P:RNA splicing"/>
    <property type="evidence" value="ECO:0007669"/>
    <property type="project" value="UniProtKB-KW"/>
</dbReference>
<dbReference type="GO" id="GO:0003729">
    <property type="term" value="F:mRNA binding"/>
    <property type="evidence" value="ECO:0007669"/>
    <property type="project" value="InterPro"/>
</dbReference>
<gene>
    <name evidence="20" type="ORF">ASIM_LOCUS12610</name>
</gene>
<feature type="compositionally biased region" description="Polar residues" evidence="18">
    <location>
        <begin position="438"/>
        <end position="454"/>
    </location>
</feature>
<dbReference type="InterPro" id="IPR018545">
    <property type="entry name" value="Btz_dom"/>
</dbReference>
<feature type="compositionally biased region" description="Low complexity" evidence="18">
    <location>
        <begin position="455"/>
        <end position="474"/>
    </location>
</feature>
<accession>A0A0M3JXQ5</accession>
<keyword evidence="12" id="KW-0810">Translation regulation</keyword>
<keyword evidence="14" id="KW-0866">Nonsense-mediated mRNA decay</keyword>
<evidence type="ECO:0000259" key="19">
    <source>
        <dbReference type="SMART" id="SM01044"/>
    </source>
</evidence>
<dbReference type="Proteomes" id="UP000267096">
    <property type="component" value="Unassembled WGS sequence"/>
</dbReference>
<organism evidence="22">
    <name type="scientific">Anisakis simplex</name>
    <name type="common">Herring worm</name>
    <dbReference type="NCBI Taxonomy" id="6269"/>
    <lineage>
        <taxon>Eukaryota</taxon>
        <taxon>Metazoa</taxon>
        <taxon>Ecdysozoa</taxon>
        <taxon>Nematoda</taxon>
        <taxon>Chromadorea</taxon>
        <taxon>Rhabditida</taxon>
        <taxon>Spirurina</taxon>
        <taxon>Ascaridomorpha</taxon>
        <taxon>Ascaridoidea</taxon>
        <taxon>Anisakidae</taxon>
        <taxon>Anisakis</taxon>
        <taxon>Anisakis simplex complex</taxon>
    </lineage>
</organism>
<keyword evidence="13" id="KW-0694">RNA-binding</keyword>
<dbReference type="GO" id="GO:0006397">
    <property type="term" value="P:mRNA processing"/>
    <property type="evidence" value="ECO:0007669"/>
    <property type="project" value="UniProtKB-KW"/>
</dbReference>
<evidence type="ECO:0000256" key="7">
    <source>
        <dbReference type="ARBA" id="ARBA00022448"/>
    </source>
</evidence>
<feature type="domain" description="Btz" evidence="19">
    <location>
        <begin position="189"/>
        <end position="286"/>
    </location>
</feature>
<evidence type="ECO:0000256" key="14">
    <source>
        <dbReference type="ARBA" id="ARBA00023161"/>
    </source>
</evidence>
<evidence type="ECO:0000256" key="5">
    <source>
        <dbReference type="ARBA" id="ARBA00009548"/>
    </source>
</evidence>
<name>A0A0M3JXQ5_ANISI</name>
<feature type="compositionally biased region" description="Basic and acidic residues" evidence="18">
    <location>
        <begin position="114"/>
        <end position="142"/>
    </location>
</feature>
<feature type="region of interest" description="Disordered" evidence="18">
    <location>
        <begin position="438"/>
        <end position="575"/>
    </location>
</feature>
<evidence type="ECO:0000313" key="20">
    <source>
        <dbReference type="EMBL" id="VDK47752.1"/>
    </source>
</evidence>
<reference evidence="22" key="1">
    <citation type="submission" date="2017-02" db="UniProtKB">
        <authorList>
            <consortium name="WormBaseParasite"/>
        </authorList>
    </citation>
    <scope>IDENTIFICATION</scope>
</reference>
<feature type="region of interest" description="Disordered" evidence="18">
    <location>
        <begin position="289"/>
        <end position="361"/>
    </location>
</feature>
<dbReference type="InterPro" id="IPR028544">
    <property type="entry name" value="CASC3"/>
</dbReference>
<keyword evidence="21" id="KW-1185">Reference proteome</keyword>
<evidence type="ECO:0000256" key="8">
    <source>
        <dbReference type="ARBA" id="ARBA00022490"/>
    </source>
</evidence>
<dbReference type="GO" id="GO:0005681">
    <property type="term" value="C:spliceosomal complex"/>
    <property type="evidence" value="ECO:0007669"/>
    <property type="project" value="UniProtKB-KW"/>
</dbReference>
<dbReference type="GO" id="GO:0006417">
    <property type="term" value="P:regulation of translation"/>
    <property type="evidence" value="ECO:0007669"/>
    <property type="project" value="UniProtKB-KW"/>
</dbReference>